<comment type="caution">
    <text evidence="1">The sequence shown here is derived from an EMBL/GenBank/DDBJ whole genome shotgun (WGS) entry which is preliminary data.</text>
</comment>
<sequence length="267" mass="30937">MYIDISNKKTLIEKEEEIGQLFLDSFGKPLARDEWHWFYIDNPVGDPFVSLFYENGKLLGHYAVLPTLLSFRGESFVAYRSMTTMVHPDGRGKGLFTEMAKRVYSMLESSGASMVYGFPNSNSAPGFIRNLDWALLTPDRAFDFSGSEILDNPSLQIALLNHEDIEWNTLNEAQANWRISMPRTNIETRPGLVTKEYQGVWNILHINSEGIESIERNRQYRVLLSSEYSDSHLQKSSLFEYQFGFRLFDKKYQGANFRREFIMSDVF</sequence>
<keyword evidence="1" id="KW-0808">Transferase</keyword>
<evidence type="ECO:0000313" key="1">
    <source>
        <dbReference type="EMBL" id="MYZ53008.1"/>
    </source>
</evidence>
<dbReference type="AlphaFoldDB" id="A0A7C9J7W6"/>
<dbReference type="EMBL" id="VYSB01000014">
    <property type="protein sequence ID" value="MYZ53008.1"/>
    <property type="molecule type" value="Genomic_DNA"/>
</dbReference>
<dbReference type="Pfam" id="PF13527">
    <property type="entry name" value="Acetyltransf_9"/>
    <property type="match status" value="1"/>
</dbReference>
<dbReference type="Proteomes" id="UP000481947">
    <property type="component" value="Unassembled WGS sequence"/>
</dbReference>
<accession>A0A7C9J7W6</accession>
<dbReference type="RefSeq" id="WP_161125703.1">
    <property type="nucleotide sequence ID" value="NZ_VYSB01000014.1"/>
</dbReference>
<protein>
    <submittedName>
        <fullName evidence="1">GNAT family N-acetyltransferase</fullName>
    </submittedName>
</protein>
<dbReference type="SUPFAM" id="SSF55729">
    <property type="entry name" value="Acyl-CoA N-acyltransferases (Nat)"/>
    <property type="match status" value="1"/>
</dbReference>
<dbReference type="InterPro" id="IPR016181">
    <property type="entry name" value="Acyl_CoA_acyltransferase"/>
</dbReference>
<proteinExistence type="predicted"/>
<evidence type="ECO:0000313" key="2">
    <source>
        <dbReference type="Proteomes" id="UP000481947"/>
    </source>
</evidence>
<gene>
    <name evidence="1" type="ORF">F5985_12910</name>
</gene>
<dbReference type="Gene3D" id="3.40.630.30">
    <property type="match status" value="1"/>
</dbReference>
<organism evidence="1 2">
    <name type="scientific">Malikia spinosa</name>
    <dbReference type="NCBI Taxonomy" id="86180"/>
    <lineage>
        <taxon>Bacteria</taxon>
        <taxon>Pseudomonadati</taxon>
        <taxon>Pseudomonadota</taxon>
        <taxon>Betaproteobacteria</taxon>
        <taxon>Burkholderiales</taxon>
        <taxon>Comamonadaceae</taxon>
        <taxon>Malikia</taxon>
    </lineage>
</organism>
<dbReference type="GO" id="GO:0016740">
    <property type="term" value="F:transferase activity"/>
    <property type="evidence" value="ECO:0007669"/>
    <property type="project" value="UniProtKB-KW"/>
</dbReference>
<name>A0A7C9J7W6_9BURK</name>
<reference evidence="1 2" key="1">
    <citation type="submission" date="2019-09" db="EMBL/GenBank/DDBJ databases">
        <title>Identification of Malikia spinosa a prominent benzene-, toluene-, and ethylbenzene-degrading bacterium: enrichment, isolation and whole genome sequencing.</title>
        <authorList>
            <person name="Tancsics A."/>
            <person name="Revesz F."/>
            <person name="Kriszt B."/>
        </authorList>
    </citation>
    <scope>NUCLEOTIDE SEQUENCE [LARGE SCALE GENOMIC DNA]</scope>
    <source>
        <strain evidence="1 2">AB6</strain>
    </source>
</reference>